<sequence>MQKFKKLMDFKKPVIEFEDKKYIFSIKSLVLLAIGGPLSAYLVYLFFDLEINYWVHEIVVKQTVYFLNLFFNMGAQAVYAPGPKYHWSFLIPGKSSIYFETFCTGIQAIVIFVGVIIFSPHSQDADTREDIIWRKAKALIVSSIIFYVVNIIRMLIQIQLYNIGYEWVDIHFSISAASSFIAAIIVLLMHRWIPEFIISIIYVGTLVGEPVKNKRKKTIKEIVAKTKKVELNLIRKVLRMDKKSYSEKMIPWAEEHGYSVKGKYLVIPENEVSNFIELLMSDKPFVKNKV</sequence>
<dbReference type="NCBIfam" id="NF041736">
    <property type="entry name" value="archaeo_artH"/>
    <property type="match status" value="1"/>
</dbReference>
<keyword evidence="3" id="KW-0645">Protease</keyword>
<keyword evidence="5" id="KW-0378">Hydrolase</keyword>
<evidence type="ECO:0000256" key="5">
    <source>
        <dbReference type="ARBA" id="ARBA00022801"/>
    </source>
</evidence>
<evidence type="ECO:0000256" key="8">
    <source>
        <dbReference type="SAM" id="Phobius"/>
    </source>
</evidence>
<feature type="transmembrane region" description="Helical" evidence="8">
    <location>
        <begin position="138"/>
        <end position="158"/>
    </location>
</feature>
<dbReference type="EMBL" id="LAZR01001176">
    <property type="protein sequence ID" value="KKN49250.1"/>
    <property type="molecule type" value="Genomic_DNA"/>
</dbReference>
<dbReference type="GO" id="GO:0005886">
    <property type="term" value="C:plasma membrane"/>
    <property type="evidence" value="ECO:0007669"/>
    <property type="project" value="UniProtKB-SubCell"/>
</dbReference>
<keyword evidence="7 8" id="KW-0472">Membrane</keyword>
<evidence type="ECO:0000256" key="6">
    <source>
        <dbReference type="ARBA" id="ARBA00022989"/>
    </source>
</evidence>
<evidence type="ECO:0008006" key="10">
    <source>
        <dbReference type="Google" id="ProtNLM"/>
    </source>
</evidence>
<dbReference type="GO" id="GO:0008233">
    <property type="term" value="F:peptidase activity"/>
    <property type="evidence" value="ECO:0007669"/>
    <property type="project" value="UniProtKB-KW"/>
</dbReference>
<dbReference type="NCBIfam" id="TIGR04178">
    <property type="entry name" value="exo_archaeo"/>
    <property type="match status" value="1"/>
</dbReference>
<evidence type="ECO:0000256" key="1">
    <source>
        <dbReference type="ARBA" id="ARBA00004651"/>
    </source>
</evidence>
<dbReference type="GO" id="GO:0006508">
    <property type="term" value="P:proteolysis"/>
    <property type="evidence" value="ECO:0007669"/>
    <property type="project" value="UniProtKB-KW"/>
</dbReference>
<accession>A0A0F9QY45</accession>
<feature type="transmembrane region" description="Helical" evidence="8">
    <location>
        <begin position="21"/>
        <end position="47"/>
    </location>
</feature>
<evidence type="ECO:0000256" key="3">
    <source>
        <dbReference type="ARBA" id="ARBA00022670"/>
    </source>
</evidence>
<dbReference type="InterPro" id="IPR026392">
    <property type="entry name" value="Exo/Archaeosortase_dom"/>
</dbReference>
<keyword evidence="6 8" id="KW-1133">Transmembrane helix</keyword>
<feature type="transmembrane region" description="Helical" evidence="8">
    <location>
        <begin position="97"/>
        <end position="118"/>
    </location>
</feature>
<dbReference type="AlphaFoldDB" id="A0A0F9QY45"/>
<protein>
    <recommendedName>
        <fullName evidence="10">Exosortase/archaeosortase family protein</fullName>
    </recommendedName>
</protein>
<gene>
    <name evidence="9" type="ORF">LCGC14_0644780</name>
</gene>
<evidence type="ECO:0000256" key="7">
    <source>
        <dbReference type="ARBA" id="ARBA00023136"/>
    </source>
</evidence>
<evidence type="ECO:0000313" key="9">
    <source>
        <dbReference type="EMBL" id="KKN49250.1"/>
    </source>
</evidence>
<comment type="caution">
    <text evidence="9">The sequence shown here is derived from an EMBL/GenBank/DDBJ whole genome shotgun (WGS) entry which is preliminary data.</text>
</comment>
<organism evidence="9">
    <name type="scientific">marine sediment metagenome</name>
    <dbReference type="NCBI Taxonomy" id="412755"/>
    <lineage>
        <taxon>unclassified sequences</taxon>
        <taxon>metagenomes</taxon>
        <taxon>ecological metagenomes</taxon>
    </lineage>
</organism>
<comment type="subcellular location">
    <subcellularLocation>
        <location evidence="1">Cell membrane</location>
        <topology evidence="1">Multi-pass membrane protein</topology>
    </subcellularLocation>
</comment>
<evidence type="ECO:0000256" key="4">
    <source>
        <dbReference type="ARBA" id="ARBA00022692"/>
    </source>
</evidence>
<reference evidence="9" key="1">
    <citation type="journal article" date="2015" name="Nature">
        <title>Complex archaea that bridge the gap between prokaryotes and eukaryotes.</title>
        <authorList>
            <person name="Spang A."/>
            <person name="Saw J.H."/>
            <person name="Jorgensen S.L."/>
            <person name="Zaremba-Niedzwiedzka K."/>
            <person name="Martijn J."/>
            <person name="Lind A.E."/>
            <person name="van Eijk R."/>
            <person name="Schleper C."/>
            <person name="Guy L."/>
            <person name="Ettema T.J."/>
        </authorList>
    </citation>
    <scope>NUCLEOTIDE SEQUENCE</scope>
</reference>
<proteinExistence type="predicted"/>
<name>A0A0F9QY45_9ZZZZ</name>
<keyword evidence="4 8" id="KW-0812">Transmembrane</keyword>
<feature type="transmembrane region" description="Helical" evidence="8">
    <location>
        <begin position="170"/>
        <end position="189"/>
    </location>
</feature>
<evidence type="ECO:0000256" key="2">
    <source>
        <dbReference type="ARBA" id="ARBA00022475"/>
    </source>
</evidence>
<keyword evidence="2" id="KW-1003">Cell membrane</keyword>